<sequence>DANALKVSLSSATKHKAKCLRKTDLLTGGFWLCDVTLPDDTFREWLKKGTLVRDQE</sequence>
<keyword evidence="5" id="KW-1185">Reference proteome</keyword>
<gene>
    <name evidence="1" type="ORF">CCMP2556_LOCUS22366</name>
    <name evidence="2" type="ORF">CCMP2556_LOCUS22380</name>
    <name evidence="3" type="ORF">CCMP2556_LOCUS23643</name>
    <name evidence="4" type="ORF">CCMP2556_LOCUS23648</name>
</gene>
<evidence type="ECO:0000313" key="5">
    <source>
        <dbReference type="Proteomes" id="UP001642484"/>
    </source>
</evidence>
<dbReference type="Proteomes" id="UP001642484">
    <property type="component" value="Unassembled WGS sequence"/>
</dbReference>
<accession>A0ABP0M0Z7</accession>
<evidence type="ECO:0000313" key="1">
    <source>
        <dbReference type="EMBL" id="CAK9041798.1"/>
    </source>
</evidence>
<feature type="non-terminal residue" evidence="4">
    <location>
        <position position="56"/>
    </location>
</feature>
<name>A0ABP0M0Z7_9DINO</name>
<reference evidence="4 5" key="1">
    <citation type="submission" date="2024-02" db="EMBL/GenBank/DDBJ databases">
        <authorList>
            <person name="Chen Y."/>
            <person name="Shah S."/>
            <person name="Dougan E. K."/>
            <person name="Thang M."/>
            <person name="Chan C."/>
        </authorList>
    </citation>
    <scope>NUCLEOTIDE SEQUENCE [LARGE SCALE GENOMIC DNA]</scope>
</reference>
<evidence type="ECO:0000313" key="2">
    <source>
        <dbReference type="EMBL" id="CAK9041827.1"/>
    </source>
</evidence>
<comment type="caution">
    <text evidence="4">The sequence shown here is derived from an EMBL/GenBank/DDBJ whole genome shotgun (WGS) entry which is preliminary data.</text>
</comment>
<evidence type="ECO:0000313" key="4">
    <source>
        <dbReference type="EMBL" id="CAK9045160.1"/>
    </source>
</evidence>
<dbReference type="EMBL" id="CAXAMN010015158">
    <property type="protein sequence ID" value="CAK9045143.1"/>
    <property type="molecule type" value="Genomic_DNA"/>
</dbReference>
<evidence type="ECO:0000313" key="3">
    <source>
        <dbReference type="EMBL" id="CAK9045143.1"/>
    </source>
</evidence>
<dbReference type="EMBL" id="CAXAMN010015169">
    <property type="protein sequence ID" value="CAK9045160.1"/>
    <property type="molecule type" value="Genomic_DNA"/>
</dbReference>
<proteinExistence type="predicted"/>
<feature type="non-terminal residue" evidence="4">
    <location>
        <position position="1"/>
    </location>
</feature>
<dbReference type="EMBL" id="CAXAMN010013825">
    <property type="protein sequence ID" value="CAK9041798.1"/>
    <property type="molecule type" value="Genomic_DNA"/>
</dbReference>
<dbReference type="EMBL" id="CAXAMN010013847">
    <property type="protein sequence ID" value="CAK9041827.1"/>
    <property type="molecule type" value="Genomic_DNA"/>
</dbReference>
<organism evidence="4 5">
    <name type="scientific">Durusdinium trenchii</name>
    <dbReference type="NCBI Taxonomy" id="1381693"/>
    <lineage>
        <taxon>Eukaryota</taxon>
        <taxon>Sar</taxon>
        <taxon>Alveolata</taxon>
        <taxon>Dinophyceae</taxon>
        <taxon>Suessiales</taxon>
        <taxon>Symbiodiniaceae</taxon>
        <taxon>Durusdinium</taxon>
    </lineage>
</organism>
<protein>
    <submittedName>
        <fullName evidence="4">Uncharacterized protein</fullName>
    </submittedName>
</protein>